<organism evidence="1 2">
    <name type="scientific">Candidatus Kaiserbacteria bacterium GW2011_GWA2_58_9</name>
    <dbReference type="NCBI Taxonomy" id="1618672"/>
    <lineage>
        <taxon>Bacteria</taxon>
        <taxon>Candidatus Kaiseribacteriota</taxon>
    </lineage>
</organism>
<evidence type="ECO:0000313" key="2">
    <source>
        <dbReference type="Proteomes" id="UP000034789"/>
    </source>
</evidence>
<dbReference type="AlphaFoldDB" id="A0A0G2B1T4"/>
<dbReference type="EMBL" id="LCSD01000003">
    <property type="protein sequence ID" value="KKW47872.1"/>
    <property type="molecule type" value="Genomic_DNA"/>
</dbReference>
<protein>
    <submittedName>
        <fullName evidence="1">Uncharacterized protein</fullName>
    </submittedName>
</protein>
<sequence length="134" mass="15460">MDEIKEPKPDIAKALSTALGREERPPEHLMAIVPNKHFWYELRLYDFTDQRLILREQSGMRPGHLKSGMLFMGGSDFPVFLYDPESRTASRLNDPTGYIWEASKRLEDENLGLIKAPEEEEKLDLIKDPEESGE</sequence>
<gene>
    <name evidence="1" type="ORF">UY98_C0003G0002</name>
</gene>
<accession>A0A0G2B1T4</accession>
<name>A0A0G2B1T4_9BACT</name>
<dbReference type="Proteomes" id="UP000034789">
    <property type="component" value="Unassembled WGS sequence"/>
</dbReference>
<evidence type="ECO:0000313" key="1">
    <source>
        <dbReference type="EMBL" id="KKW47872.1"/>
    </source>
</evidence>
<reference evidence="1 2" key="1">
    <citation type="journal article" date="2015" name="Nature">
        <title>rRNA introns, odd ribosomes, and small enigmatic genomes across a large radiation of phyla.</title>
        <authorList>
            <person name="Brown C.T."/>
            <person name="Hug L.A."/>
            <person name="Thomas B.C."/>
            <person name="Sharon I."/>
            <person name="Castelle C.J."/>
            <person name="Singh A."/>
            <person name="Wilkins M.J."/>
            <person name="Williams K.H."/>
            <person name="Banfield J.F."/>
        </authorList>
    </citation>
    <scope>NUCLEOTIDE SEQUENCE [LARGE SCALE GENOMIC DNA]</scope>
</reference>
<proteinExistence type="predicted"/>
<comment type="caution">
    <text evidence="1">The sequence shown here is derived from an EMBL/GenBank/DDBJ whole genome shotgun (WGS) entry which is preliminary data.</text>
</comment>